<protein>
    <submittedName>
        <fullName evidence="2">Uncharacterized protein</fullName>
    </submittedName>
</protein>
<gene>
    <name evidence="2" type="ORF">Bca52824_094301</name>
</gene>
<feature type="compositionally biased region" description="Basic residues" evidence="1">
    <location>
        <begin position="76"/>
        <end position="90"/>
    </location>
</feature>
<name>A0A8X7P0Y5_BRACI</name>
<evidence type="ECO:0000313" key="3">
    <source>
        <dbReference type="Proteomes" id="UP000886595"/>
    </source>
</evidence>
<dbReference type="Proteomes" id="UP000886595">
    <property type="component" value="Unassembled WGS sequence"/>
</dbReference>
<evidence type="ECO:0000256" key="1">
    <source>
        <dbReference type="SAM" id="MobiDB-lite"/>
    </source>
</evidence>
<comment type="caution">
    <text evidence="2">The sequence shown here is derived from an EMBL/GenBank/DDBJ whole genome shotgun (WGS) entry which is preliminary data.</text>
</comment>
<evidence type="ECO:0000313" key="2">
    <source>
        <dbReference type="EMBL" id="KAG2243859.1"/>
    </source>
</evidence>
<keyword evidence="3" id="KW-1185">Reference proteome</keyword>
<accession>A0A8X7P0Y5</accession>
<sequence>MTPGRNFIVNHSSRASVSSHVFCSATDASFHPFGADVCPATFPSAVLPHMSESLLFSAGWHLLTAPPPGISSPVSPRKRWEKSSPAHRKSASADFITAVHIKRETNVSLPKHAMENDDCSVCDLYKEPENSIETLQPTASEPTDRDVDIEDGNSNEEKISAAANLPRSADVIMASPSKTRRQMLASWLEDMSEYYR</sequence>
<dbReference type="EMBL" id="JAAMPC010000141">
    <property type="protein sequence ID" value="KAG2243859.1"/>
    <property type="molecule type" value="Genomic_DNA"/>
</dbReference>
<proteinExistence type="predicted"/>
<dbReference type="OrthoDB" id="770239at2759"/>
<dbReference type="AlphaFoldDB" id="A0A8X7P0Y5"/>
<feature type="region of interest" description="Disordered" evidence="1">
    <location>
        <begin position="70"/>
        <end position="91"/>
    </location>
</feature>
<reference evidence="2 3" key="1">
    <citation type="submission" date="2020-02" db="EMBL/GenBank/DDBJ databases">
        <authorList>
            <person name="Ma Q."/>
            <person name="Huang Y."/>
            <person name="Song X."/>
            <person name="Pei D."/>
        </authorList>
    </citation>
    <scope>NUCLEOTIDE SEQUENCE [LARGE SCALE GENOMIC DNA]</scope>
    <source>
        <strain evidence="2">Sxm20200214</strain>
        <tissue evidence="2">Leaf</tissue>
    </source>
</reference>
<organism evidence="2 3">
    <name type="scientific">Brassica carinata</name>
    <name type="common">Ethiopian mustard</name>
    <name type="synonym">Abyssinian cabbage</name>
    <dbReference type="NCBI Taxonomy" id="52824"/>
    <lineage>
        <taxon>Eukaryota</taxon>
        <taxon>Viridiplantae</taxon>
        <taxon>Streptophyta</taxon>
        <taxon>Embryophyta</taxon>
        <taxon>Tracheophyta</taxon>
        <taxon>Spermatophyta</taxon>
        <taxon>Magnoliopsida</taxon>
        <taxon>eudicotyledons</taxon>
        <taxon>Gunneridae</taxon>
        <taxon>Pentapetalae</taxon>
        <taxon>rosids</taxon>
        <taxon>malvids</taxon>
        <taxon>Brassicales</taxon>
        <taxon>Brassicaceae</taxon>
        <taxon>Brassiceae</taxon>
        <taxon>Brassica</taxon>
    </lineage>
</organism>